<dbReference type="PANTHER" id="PTHR37166:SF1">
    <property type="entry name" value="PROTEIN FLAG"/>
    <property type="match status" value="1"/>
</dbReference>
<dbReference type="SUPFAM" id="SSF160214">
    <property type="entry name" value="FlaG-like"/>
    <property type="match status" value="1"/>
</dbReference>
<dbReference type="AlphaFoldDB" id="A0AAV3VX08"/>
<reference evidence="1 2" key="1">
    <citation type="submission" date="2019-06" db="EMBL/GenBank/DDBJ databases">
        <title>Draft genome sequence of Clostridium diolis DSM 15410.</title>
        <authorList>
            <person name="Kobayashi H."/>
            <person name="Tanizawa Y."/>
            <person name="Tohno M."/>
        </authorList>
    </citation>
    <scope>NUCLEOTIDE SEQUENCE [LARGE SCALE GENOMIC DNA]</scope>
    <source>
        <strain evidence="1 2">DSM 15410</strain>
    </source>
</reference>
<proteinExistence type="predicted"/>
<dbReference type="Pfam" id="PF03646">
    <property type="entry name" value="FlaG"/>
    <property type="match status" value="1"/>
</dbReference>
<protein>
    <recommendedName>
        <fullName evidence="3">Flagellar protein FlaG</fullName>
    </recommendedName>
</protein>
<evidence type="ECO:0000313" key="1">
    <source>
        <dbReference type="EMBL" id="GEA29299.1"/>
    </source>
</evidence>
<gene>
    <name evidence="1" type="ORF">CDIOL_02220</name>
</gene>
<evidence type="ECO:0000313" key="2">
    <source>
        <dbReference type="Proteomes" id="UP000325212"/>
    </source>
</evidence>
<dbReference type="InterPro" id="IPR035924">
    <property type="entry name" value="FlaG-like_sf"/>
</dbReference>
<evidence type="ECO:0008006" key="3">
    <source>
        <dbReference type="Google" id="ProtNLM"/>
    </source>
</evidence>
<dbReference type="Proteomes" id="UP000325212">
    <property type="component" value="Unassembled WGS sequence"/>
</dbReference>
<dbReference type="PANTHER" id="PTHR37166">
    <property type="entry name" value="PROTEIN FLAG"/>
    <property type="match status" value="1"/>
</dbReference>
<keyword evidence="2" id="KW-1185">Reference proteome</keyword>
<dbReference type="InterPro" id="IPR005186">
    <property type="entry name" value="FlaG"/>
</dbReference>
<sequence length="126" mass="14171">MDVNNLGQNSININAYKSNLSDYAEANTEVAVPQVQQIETKSSGENAANSQEYSKKDLDDAIKKINNFLKGEHTHAEYSYHKEMKTTMIKIVDEDTKEVILEIPPKKILDMVASMIKQVGLLDRKA</sequence>
<dbReference type="RefSeq" id="WP_039770197.1">
    <property type="nucleotide sequence ID" value="NZ_BJLA01000001.1"/>
</dbReference>
<dbReference type="EMBL" id="BJLA01000001">
    <property type="protein sequence ID" value="GEA29299.1"/>
    <property type="molecule type" value="Genomic_DNA"/>
</dbReference>
<organism evidence="1 2">
    <name type="scientific">Clostridium diolis</name>
    <dbReference type="NCBI Taxonomy" id="223919"/>
    <lineage>
        <taxon>Bacteria</taxon>
        <taxon>Bacillati</taxon>
        <taxon>Bacillota</taxon>
        <taxon>Clostridia</taxon>
        <taxon>Eubacteriales</taxon>
        <taxon>Clostridiaceae</taxon>
        <taxon>Clostridium</taxon>
    </lineage>
</organism>
<dbReference type="Gene3D" id="3.30.160.170">
    <property type="entry name" value="FlaG-like"/>
    <property type="match status" value="1"/>
</dbReference>
<accession>A0AAV3VX08</accession>
<comment type="caution">
    <text evidence="1">The sequence shown here is derived from an EMBL/GenBank/DDBJ whole genome shotgun (WGS) entry which is preliminary data.</text>
</comment>
<name>A0AAV3VX08_9CLOT</name>